<name>A0A1H2FZ58_9ACTN</name>
<sequence length="283" mass="30640">MYVDVVDIGITTFAGEYGMEPPALGRAVEERGFESLFFPEHTHIPVHSRRADGSSTRGYAETYDPFVALSSIAAVTSRLTLGTSVCLVTQRDPIVTAKEVASLDRLSGGRFVFGVGAGWNRMELANHGTDPRTRMALLAERVLAMRQIWTTDEAEFHGEYVDFEPVWSWPKPLQRPHPPVLVGGNGPGVEDRVLAFGDGWFPQCGGLADVDELGRRAAVLRQRAADAGRGSIPVTVFNTPPDKRLLDALAGAGIDRCLLLLPAGTESELLATLDEWTALAAGR</sequence>
<dbReference type="InterPro" id="IPR011251">
    <property type="entry name" value="Luciferase-like_dom"/>
</dbReference>
<proteinExistence type="predicted"/>
<dbReference type="OrthoDB" id="3206024at2"/>
<keyword evidence="4" id="KW-0503">Monooxygenase</keyword>
<feature type="domain" description="Luciferase-like" evidence="5">
    <location>
        <begin position="23"/>
        <end position="234"/>
    </location>
</feature>
<dbReference type="Proteomes" id="UP000182977">
    <property type="component" value="Chromosome I"/>
</dbReference>
<evidence type="ECO:0000313" key="7">
    <source>
        <dbReference type="Proteomes" id="UP000182977"/>
    </source>
</evidence>
<dbReference type="GO" id="GO:0008726">
    <property type="term" value="F:alkanesulfonate monooxygenase activity"/>
    <property type="evidence" value="ECO:0007669"/>
    <property type="project" value="TreeGrafter"/>
</dbReference>
<keyword evidence="7" id="KW-1185">Reference proteome</keyword>
<protein>
    <submittedName>
        <fullName evidence="6">Probable F420-dependent oxidoreductase, Rv2161c family</fullName>
    </submittedName>
</protein>
<keyword evidence="3" id="KW-0560">Oxidoreductase</keyword>
<dbReference type="PANTHER" id="PTHR42847:SF4">
    <property type="entry name" value="ALKANESULFONATE MONOOXYGENASE-RELATED"/>
    <property type="match status" value="1"/>
</dbReference>
<dbReference type="GO" id="GO:0046306">
    <property type="term" value="P:alkanesulfonate catabolic process"/>
    <property type="evidence" value="ECO:0007669"/>
    <property type="project" value="TreeGrafter"/>
</dbReference>
<evidence type="ECO:0000313" key="6">
    <source>
        <dbReference type="EMBL" id="SDU12625.1"/>
    </source>
</evidence>
<evidence type="ECO:0000259" key="5">
    <source>
        <dbReference type="Pfam" id="PF00296"/>
    </source>
</evidence>
<evidence type="ECO:0000256" key="2">
    <source>
        <dbReference type="ARBA" id="ARBA00022643"/>
    </source>
</evidence>
<evidence type="ECO:0000256" key="1">
    <source>
        <dbReference type="ARBA" id="ARBA00022630"/>
    </source>
</evidence>
<dbReference type="SUPFAM" id="SSF51679">
    <property type="entry name" value="Bacterial luciferase-like"/>
    <property type="match status" value="1"/>
</dbReference>
<dbReference type="PANTHER" id="PTHR42847">
    <property type="entry name" value="ALKANESULFONATE MONOOXYGENASE"/>
    <property type="match status" value="1"/>
</dbReference>
<dbReference type="Gene3D" id="3.20.20.30">
    <property type="entry name" value="Luciferase-like domain"/>
    <property type="match status" value="1"/>
</dbReference>
<reference evidence="7" key="1">
    <citation type="submission" date="2016-10" db="EMBL/GenBank/DDBJ databases">
        <authorList>
            <person name="Varghese N."/>
            <person name="Submissions S."/>
        </authorList>
    </citation>
    <scope>NUCLEOTIDE SEQUENCE [LARGE SCALE GENOMIC DNA]</scope>
    <source>
        <strain evidence="7">DSM 45079</strain>
    </source>
</reference>
<organism evidence="6 7">
    <name type="scientific">Jiangella alkaliphila</name>
    <dbReference type="NCBI Taxonomy" id="419479"/>
    <lineage>
        <taxon>Bacteria</taxon>
        <taxon>Bacillati</taxon>
        <taxon>Actinomycetota</taxon>
        <taxon>Actinomycetes</taxon>
        <taxon>Jiangellales</taxon>
        <taxon>Jiangellaceae</taxon>
        <taxon>Jiangella</taxon>
    </lineage>
</organism>
<dbReference type="InterPro" id="IPR019921">
    <property type="entry name" value="Lucif-like_OxRdtase_Rv2161c"/>
</dbReference>
<evidence type="ECO:0000256" key="3">
    <source>
        <dbReference type="ARBA" id="ARBA00023002"/>
    </source>
</evidence>
<dbReference type="EMBL" id="LT629791">
    <property type="protein sequence ID" value="SDU12625.1"/>
    <property type="molecule type" value="Genomic_DNA"/>
</dbReference>
<keyword evidence="1" id="KW-0285">Flavoprotein</keyword>
<gene>
    <name evidence="6" type="ORF">SAMN04488563_0201</name>
</gene>
<evidence type="ECO:0000256" key="4">
    <source>
        <dbReference type="ARBA" id="ARBA00023033"/>
    </source>
</evidence>
<dbReference type="STRING" id="419479.SAMN04488563_0201"/>
<keyword evidence="2" id="KW-0288">FMN</keyword>
<dbReference type="AlphaFoldDB" id="A0A1H2FZ58"/>
<dbReference type="InterPro" id="IPR050172">
    <property type="entry name" value="SsuD_RutA_monooxygenase"/>
</dbReference>
<dbReference type="InterPro" id="IPR036661">
    <property type="entry name" value="Luciferase-like_sf"/>
</dbReference>
<dbReference type="NCBIfam" id="TIGR03619">
    <property type="entry name" value="F420_Rv2161c"/>
    <property type="match status" value="1"/>
</dbReference>
<accession>A0A1H2FZ58</accession>
<dbReference type="Pfam" id="PF00296">
    <property type="entry name" value="Bac_luciferase"/>
    <property type="match status" value="1"/>
</dbReference>